<protein>
    <submittedName>
        <fullName evidence="4">Uncharacterized protein</fullName>
    </submittedName>
</protein>
<keyword evidence="1" id="KW-0175">Coiled coil</keyword>
<keyword evidence="3" id="KW-1133">Transmembrane helix</keyword>
<feature type="compositionally biased region" description="Low complexity" evidence="2">
    <location>
        <begin position="521"/>
        <end position="535"/>
    </location>
</feature>
<feature type="compositionally biased region" description="Low complexity" evidence="2">
    <location>
        <begin position="768"/>
        <end position="778"/>
    </location>
</feature>
<feature type="region of interest" description="Disordered" evidence="2">
    <location>
        <begin position="619"/>
        <end position="830"/>
    </location>
</feature>
<accession>A0ABR1K546</accession>
<dbReference type="Proteomes" id="UP001498398">
    <property type="component" value="Unassembled WGS sequence"/>
</dbReference>
<feature type="region of interest" description="Disordered" evidence="2">
    <location>
        <begin position="515"/>
        <end position="535"/>
    </location>
</feature>
<feature type="region of interest" description="Disordered" evidence="2">
    <location>
        <begin position="863"/>
        <end position="952"/>
    </location>
</feature>
<reference evidence="4 5" key="1">
    <citation type="submission" date="2024-01" db="EMBL/GenBank/DDBJ databases">
        <title>A draft genome for the cacao thread blight pathogen Marasmiellus scandens.</title>
        <authorList>
            <person name="Baruah I.K."/>
            <person name="Leung J."/>
            <person name="Bukari Y."/>
            <person name="Amoako-Attah I."/>
            <person name="Meinhardt L.W."/>
            <person name="Bailey B.A."/>
            <person name="Cohen S.P."/>
        </authorList>
    </citation>
    <scope>NUCLEOTIDE SEQUENCE [LARGE SCALE GENOMIC DNA]</scope>
    <source>
        <strain evidence="4 5">GH-19</strain>
    </source>
</reference>
<evidence type="ECO:0000313" key="4">
    <source>
        <dbReference type="EMBL" id="KAK7470238.1"/>
    </source>
</evidence>
<gene>
    <name evidence="4" type="ORF">VKT23_001673</name>
</gene>
<feature type="compositionally biased region" description="Pro residues" evidence="2">
    <location>
        <begin position="627"/>
        <end position="637"/>
    </location>
</feature>
<feature type="region of interest" description="Disordered" evidence="2">
    <location>
        <begin position="398"/>
        <end position="417"/>
    </location>
</feature>
<feature type="compositionally biased region" description="Basic and acidic residues" evidence="2">
    <location>
        <begin position="403"/>
        <end position="415"/>
    </location>
</feature>
<name>A0ABR1K546_9AGAR</name>
<feature type="region of interest" description="Disordered" evidence="2">
    <location>
        <begin position="266"/>
        <end position="328"/>
    </location>
</feature>
<keyword evidence="3" id="KW-0812">Transmembrane</keyword>
<feature type="region of interest" description="Disordered" evidence="2">
    <location>
        <begin position="1"/>
        <end position="57"/>
    </location>
</feature>
<dbReference type="EMBL" id="JBANRG010000002">
    <property type="protein sequence ID" value="KAK7470238.1"/>
    <property type="molecule type" value="Genomic_DNA"/>
</dbReference>
<feature type="coiled-coil region" evidence="1">
    <location>
        <begin position="344"/>
        <end position="392"/>
    </location>
</feature>
<organism evidence="4 5">
    <name type="scientific">Marasmiellus scandens</name>
    <dbReference type="NCBI Taxonomy" id="2682957"/>
    <lineage>
        <taxon>Eukaryota</taxon>
        <taxon>Fungi</taxon>
        <taxon>Dikarya</taxon>
        <taxon>Basidiomycota</taxon>
        <taxon>Agaricomycotina</taxon>
        <taxon>Agaricomycetes</taxon>
        <taxon>Agaricomycetidae</taxon>
        <taxon>Agaricales</taxon>
        <taxon>Marasmiineae</taxon>
        <taxon>Omphalotaceae</taxon>
        <taxon>Marasmiellus</taxon>
    </lineage>
</organism>
<feature type="transmembrane region" description="Helical" evidence="3">
    <location>
        <begin position="966"/>
        <end position="984"/>
    </location>
</feature>
<feature type="compositionally biased region" description="Basic residues" evidence="2">
    <location>
        <begin position="190"/>
        <end position="200"/>
    </location>
</feature>
<feature type="compositionally biased region" description="Low complexity" evidence="2">
    <location>
        <begin position="880"/>
        <end position="894"/>
    </location>
</feature>
<feature type="compositionally biased region" description="Acidic residues" evidence="2">
    <location>
        <begin position="645"/>
        <end position="656"/>
    </location>
</feature>
<feature type="region of interest" description="Disordered" evidence="2">
    <location>
        <begin position="132"/>
        <end position="205"/>
    </location>
</feature>
<feature type="compositionally biased region" description="Low complexity" evidence="2">
    <location>
        <begin position="314"/>
        <end position="328"/>
    </location>
</feature>
<feature type="region of interest" description="Disordered" evidence="2">
    <location>
        <begin position="552"/>
        <end position="571"/>
    </location>
</feature>
<sequence>MLANDPTNPRPRPPAQVRRSTSGMKKSSSSSSSSPPPPYASSLAFPRRSSTSATLLGSPVSATVQMVDGGSQEMVEWLNEKSREELSELLLKADGVIKQRESELDRTSSLYKTLYQDNTSLQSKHRALLSRIPLTPTRVPSPLPSPASTTSSLADPFQSLYSPSSPTSSSSTNPLSKFSSSPSPSYNSSTRRRPPSHYRKVSVSSSDISLLADQNAELLAKIEKLESENASTDLAGRKMLRRLEREIGVLREELEGVREREVKEAKEKEKAKQVDLNASSGQRMRGVSGGRIRREDDEDATCQVRDFAPGGVLSQSSSSSSVPVSSSVSFPAPLEGIQDEHTLIAHLLSKMSELEQTNARILTEQAETAKKLVEVQREHASLGKVYEGLEAEEVIIEETSSNEDEHEHEDKDDRAPVAASASTITAAANITFMPKKPTPTPRPSRQRSDTAGSETIRFRSFRRSLLESMMPMELAELRALGTPGLPSSSSKTEVQNSAARKSVFGLFDPKANVTEEVPRNSQAPPTQTPTSPALSSLSLSINTLGLSNTPGYASASVPGSQASSVLSSPTHTSFNNKALPLSSEMGSFGYGGYGWGNESDYNYSPSHHLRTSSLYDLRFGLGGASEPPSPSPSPSPGPSRRASLEEESIREEDEHEEGSARLATPEKSGGKEFRKPALTLEPPTPVKFPTTSSDSEDPSSPPTRTTPLKEKETPQQRYRRMSQTVRMRTARWVDGRFGDRERLLAPESPSPGHNQQRDREESGRGSLSKAKAMGSVSGKGKGGKSKRMLMPDFFGDDEDEVSASKPGRAEDSETEVESEPTPTLRPTSLQIQLPLSLPVSLPIPQSVQGALDTMVDRFARSVSGSGIPGISAPEGRARSRPASRAASVSSLGRSSRSDSDREKEKERSVIPQSSSTKLVQLYVEPRRSSAKPTNSSSKPGTEMADTSNLQVKSPTASGVGGVILEVWLWLQFAIIILVFLWAMAKRGPKSVLGEGVSGHGKARA</sequence>
<keyword evidence="5" id="KW-1185">Reference proteome</keyword>
<evidence type="ECO:0000313" key="5">
    <source>
        <dbReference type="Proteomes" id="UP001498398"/>
    </source>
</evidence>
<evidence type="ECO:0000256" key="2">
    <source>
        <dbReference type="SAM" id="MobiDB-lite"/>
    </source>
</evidence>
<keyword evidence="3" id="KW-0472">Membrane</keyword>
<feature type="compositionally biased region" description="Polar residues" evidence="2">
    <location>
        <begin position="930"/>
        <end position="952"/>
    </location>
</feature>
<evidence type="ECO:0000256" key="1">
    <source>
        <dbReference type="SAM" id="Coils"/>
    </source>
</evidence>
<feature type="region of interest" description="Disordered" evidence="2">
    <location>
        <begin position="433"/>
        <end position="455"/>
    </location>
</feature>
<feature type="compositionally biased region" description="Basic and acidic residues" evidence="2">
    <location>
        <begin position="731"/>
        <end position="744"/>
    </location>
</feature>
<feature type="compositionally biased region" description="Polar residues" evidence="2">
    <location>
        <begin position="48"/>
        <end position="57"/>
    </location>
</feature>
<feature type="compositionally biased region" description="Basic and acidic residues" evidence="2">
    <location>
        <begin position="895"/>
        <end position="908"/>
    </location>
</feature>
<evidence type="ECO:0000256" key="3">
    <source>
        <dbReference type="SAM" id="Phobius"/>
    </source>
</evidence>
<feature type="compositionally biased region" description="Low complexity" evidence="2">
    <location>
        <begin position="146"/>
        <end position="189"/>
    </location>
</feature>
<comment type="caution">
    <text evidence="4">The sequence shown here is derived from an EMBL/GenBank/DDBJ whole genome shotgun (WGS) entry which is preliminary data.</text>
</comment>
<proteinExistence type="predicted"/>